<name>A0A7T5R3E6_9BACT</name>
<evidence type="ECO:0000256" key="2">
    <source>
        <dbReference type="SAM" id="SignalP"/>
    </source>
</evidence>
<proteinExistence type="predicted"/>
<accession>A0A7T5R3E6</accession>
<evidence type="ECO:0000313" key="4">
    <source>
        <dbReference type="Proteomes" id="UP000595362"/>
    </source>
</evidence>
<feature type="signal peptide" evidence="2">
    <location>
        <begin position="1"/>
        <end position="24"/>
    </location>
</feature>
<dbReference type="EMBL" id="CP066681">
    <property type="protein sequence ID" value="QQG36802.1"/>
    <property type="molecule type" value="Genomic_DNA"/>
</dbReference>
<evidence type="ECO:0000256" key="1">
    <source>
        <dbReference type="SAM" id="MobiDB-lite"/>
    </source>
</evidence>
<gene>
    <name evidence="3" type="ORF">HYS17_03260</name>
</gene>
<sequence length="178" mass="19084">MCKKFLLGAAAFSVITLFASVGYACDEHKAQNAAVNLEPAAGEEHGTGDGHNHNAQSPESESAPANADGDHHESLALKQVEAKQVCMMNNKFMGVEQISIEVDGKTYYGCCPMCKERLKNEAAARQAVDPISGNTVDKAAAVIGAAPDNTVYYFESEENLQKFSSDPSRYLNPVTVEP</sequence>
<dbReference type="Proteomes" id="UP000595362">
    <property type="component" value="Chromosome"/>
</dbReference>
<dbReference type="AlphaFoldDB" id="A0A7T5R3E6"/>
<dbReference type="PROSITE" id="PS51257">
    <property type="entry name" value="PROKAR_LIPOPROTEIN"/>
    <property type="match status" value="1"/>
</dbReference>
<feature type="region of interest" description="Disordered" evidence="1">
    <location>
        <begin position="41"/>
        <end position="72"/>
    </location>
</feature>
<protein>
    <submittedName>
        <fullName evidence="3">TRASH domain-containing protein</fullName>
    </submittedName>
</protein>
<evidence type="ECO:0000313" key="3">
    <source>
        <dbReference type="EMBL" id="QQG36802.1"/>
    </source>
</evidence>
<feature type="compositionally biased region" description="Basic and acidic residues" evidence="1">
    <location>
        <begin position="42"/>
        <end position="52"/>
    </location>
</feature>
<keyword evidence="2" id="KW-0732">Signal</keyword>
<organism evidence="3 4">
    <name type="scientific">Micavibrio aeruginosavorus</name>
    <dbReference type="NCBI Taxonomy" id="349221"/>
    <lineage>
        <taxon>Bacteria</taxon>
        <taxon>Pseudomonadati</taxon>
        <taxon>Bdellovibrionota</taxon>
        <taxon>Bdellovibrionia</taxon>
        <taxon>Bdellovibrionales</taxon>
        <taxon>Pseudobdellovibrionaceae</taxon>
        <taxon>Micavibrio</taxon>
    </lineage>
</organism>
<reference evidence="3 4" key="1">
    <citation type="submission" date="2020-07" db="EMBL/GenBank/DDBJ databases">
        <title>Huge and variable diversity of episymbiotic CPR bacteria and DPANN archaea in groundwater ecosystems.</title>
        <authorList>
            <person name="He C.Y."/>
            <person name="Keren R."/>
            <person name="Whittaker M."/>
            <person name="Farag I.F."/>
            <person name="Doudna J."/>
            <person name="Cate J.H.D."/>
            <person name="Banfield J.F."/>
        </authorList>
    </citation>
    <scope>NUCLEOTIDE SEQUENCE [LARGE SCALE GENOMIC DNA]</scope>
    <source>
        <strain evidence="3">NC_groundwater_70_Ag_B-0.1um_54_66</strain>
    </source>
</reference>
<feature type="chain" id="PRO_5032482216" evidence="2">
    <location>
        <begin position="25"/>
        <end position="178"/>
    </location>
</feature>